<dbReference type="InterPro" id="IPR020471">
    <property type="entry name" value="AKR"/>
</dbReference>
<evidence type="ECO:0000313" key="3">
    <source>
        <dbReference type="Proteomes" id="UP000007881"/>
    </source>
</evidence>
<dbReference type="Proteomes" id="UP000007881">
    <property type="component" value="Chromosome"/>
</dbReference>
<dbReference type="HOGENOM" id="CLU_023205_2_3_0"/>
<reference evidence="2 3" key="1">
    <citation type="submission" date="2012-02" db="EMBL/GenBank/DDBJ databases">
        <title>Complete genome sequence of Phycisphaera mikurensis NBRC 102666.</title>
        <authorList>
            <person name="Ankai A."/>
            <person name="Hosoyama A."/>
            <person name="Terui Y."/>
            <person name="Sekine M."/>
            <person name="Fukai R."/>
            <person name="Kato Y."/>
            <person name="Nakamura S."/>
            <person name="Yamada-Narita S."/>
            <person name="Kawakoshi A."/>
            <person name="Fukunaga Y."/>
            <person name="Yamazaki S."/>
            <person name="Fujita N."/>
        </authorList>
    </citation>
    <scope>NUCLEOTIDE SEQUENCE [LARGE SCALE GENOMIC DNA]</scope>
    <source>
        <strain evidence="3">NBRC 102666 / KCTC 22515 / FYK2301M01</strain>
    </source>
</reference>
<feature type="domain" description="NADP-dependent oxidoreductase" evidence="1">
    <location>
        <begin position="17"/>
        <end position="295"/>
    </location>
</feature>
<dbReference type="STRING" id="1142394.PSMK_16330"/>
<keyword evidence="2" id="KW-0560">Oxidoreductase</keyword>
<dbReference type="InterPro" id="IPR036812">
    <property type="entry name" value="NAD(P)_OxRdtase_dom_sf"/>
</dbReference>
<dbReference type="InterPro" id="IPR023210">
    <property type="entry name" value="NADP_OxRdtase_dom"/>
</dbReference>
<protein>
    <submittedName>
        <fullName evidence="2">L-galactose dehydrogenase</fullName>
        <ecNumber evidence="2">1.1.1.-</ecNumber>
    </submittedName>
</protein>
<gene>
    <name evidence="2" type="ordered locus">PSMK_16330</name>
</gene>
<dbReference type="Pfam" id="PF00248">
    <property type="entry name" value="Aldo_ket_red"/>
    <property type="match status" value="1"/>
</dbReference>
<dbReference type="EC" id="1.1.1.-" evidence="2"/>
<dbReference type="InterPro" id="IPR044479">
    <property type="entry name" value="LGALDH-like"/>
</dbReference>
<accession>I0IEV4</accession>
<dbReference type="Gene3D" id="3.20.20.100">
    <property type="entry name" value="NADP-dependent oxidoreductase domain"/>
    <property type="match status" value="1"/>
</dbReference>
<dbReference type="OrthoDB" id="9773828at2"/>
<organism evidence="2 3">
    <name type="scientific">Phycisphaera mikurensis (strain NBRC 102666 / KCTC 22515 / FYK2301M01)</name>
    <dbReference type="NCBI Taxonomy" id="1142394"/>
    <lineage>
        <taxon>Bacteria</taxon>
        <taxon>Pseudomonadati</taxon>
        <taxon>Planctomycetota</taxon>
        <taxon>Phycisphaerae</taxon>
        <taxon>Phycisphaerales</taxon>
        <taxon>Phycisphaeraceae</taxon>
        <taxon>Phycisphaera</taxon>
    </lineage>
</organism>
<evidence type="ECO:0000313" key="2">
    <source>
        <dbReference type="EMBL" id="BAM03792.1"/>
    </source>
</evidence>
<evidence type="ECO:0000259" key="1">
    <source>
        <dbReference type="Pfam" id="PF00248"/>
    </source>
</evidence>
<dbReference type="FunFam" id="3.20.20.100:FF:000011">
    <property type="entry name" value="Aldo/keto reductase"/>
    <property type="match status" value="1"/>
</dbReference>
<proteinExistence type="predicted"/>
<dbReference type="KEGG" id="phm:PSMK_16330"/>
<dbReference type="SUPFAM" id="SSF51430">
    <property type="entry name" value="NAD(P)-linked oxidoreductase"/>
    <property type="match status" value="1"/>
</dbReference>
<dbReference type="GO" id="GO:0005829">
    <property type="term" value="C:cytosol"/>
    <property type="evidence" value="ECO:0007669"/>
    <property type="project" value="TreeGrafter"/>
</dbReference>
<dbReference type="EMBL" id="AP012338">
    <property type="protein sequence ID" value="BAM03792.1"/>
    <property type="molecule type" value="Genomic_DNA"/>
</dbReference>
<dbReference type="GO" id="GO:0010349">
    <property type="term" value="F:L-galactose dehydrogenase activity"/>
    <property type="evidence" value="ECO:0007669"/>
    <property type="project" value="InterPro"/>
</dbReference>
<dbReference type="AlphaFoldDB" id="I0IEV4"/>
<sequence>MLERRSLGRTGLQVSSLGFGASSLGGVFRDIDESEGIRTVHHALDLGINLIDVAPYYGLTKAETVLGRALRGVQRDRYVLATKCGRYGPEAPDFDFTGDRITRSIDESLGRLGVDHVDLIQAHDVEFGDLDVVVEECIPAMRRAVEAGKARFVGITGLPLEVVLAVVDRVDAGSIDTVLSYCRYGLHDTALLDALPALEAAGIGVINASPLAMGLLTHRGAPAWHPAPKELQAACEAAAELCERRGARIEKLAVQYAVAELRIASTLVSSASPARMQSNVEALSDPIDEELLADVLAVLEPVHNQSWPSGIQENR</sequence>
<keyword evidence="3" id="KW-1185">Reference proteome</keyword>
<dbReference type="eggNOG" id="COG0667">
    <property type="taxonomic scope" value="Bacteria"/>
</dbReference>
<dbReference type="PANTHER" id="PTHR42686">
    <property type="entry name" value="GH17980P-RELATED"/>
    <property type="match status" value="1"/>
</dbReference>
<dbReference type="PANTHER" id="PTHR42686:SF1">
    <property type="entry name" value="GH17980P-RELATED"/>
    <property type="match status" value="1"/>
</dbReference>
<dbReference type="RefSeq" id="WP_014437010.1">
    <property type="nucleotide sequence ID" value="NC_017080.1"/>
</dbReference>
<dbReference type="CDD" id="cd19163">
    <property type="entry name" value="AKR_galDH"/>
    <property type="match status" value="1"/>
</dbReference>
<name>I0IEV4_PHYMF</name>